<evidence type="ECO:0000313" key="2">
    <source>
        <dbReference type="EMBL" id="AEJ41990.1"/>
    </source>
</evidence>
<protein>
    <submittedName>
        <fullName evidence="2">Uncharacterized protein</fullName>
    </submittedName>
</protein>
<reference evidence="3" key="2">
    <citation type="submission" date="2011-06" db="EMBL/GenBank/DDBJ databases">
        <title>The complete genome sequence of Alicyclobacillus acidocaldarius sp. Tc-4-1.</title>
        <authorList>
            <person name="Chen Y."/>
            <person name="He Y."/>
            <person name="Dong Z."/>
            <person name="Hu S."/>
        </authorList>
    </citation>
    <scope>NUCLEOTIDE SEQUENCE [LARGE SCALE GENOMIC DNA]</scope>
    <source>
        <strain evidence="3">Tc-4-1</strain>
    </source>
</reference>
<dbReference type="AlphaFoldDB" id="F8IHM3"/>
<dbReference type="PATRIC" id="fig|1048834.4.peg.7"/>
<keyword evidence="1" id="KW-1133">Transmembrane helix</keyword>
<feature type="transmembrane region" description="Helical" evidence="1">
    <location>
        <begin position="16"/>
        <end position="36"/>
    </location>
</feature>
<reference evidence="2 3" key="1">
    <citation type="journal article" date="2011" name="J. Bacteriol.">
        <title>Complete Genome Sequence of Alicyclobacillus acidocaldarius Strain Tc-4-1.</title>
        <authorList>
            <person name="Chen Y."/>
            <person name="He Y."/>
            <person name="Zhang B."/>
            <person name="Yang J."/>
            <person name="Li W."/>
            <person name="Dong Z."/>
            <person name="Hu S."/>
        </authorList>
    </citation>
    <scope>NUCLEOTIDE SEQUENCE [LARGE SCALE GENOMIC DNA]</scope>
    <source>
        <strain evidence="2 3">Tc-4-1</strain>
    </source>
</reference>
<name>F8IHM3_ALIAT</name>
<keyword evidence="1" id="KW-0812">Transmembrane</keyword>
<dbReference type="KEGG" id="aad:TC41_0008"/>
<evidence type="ECO:0000256" key="1">
    <source>
        <dbReference type="SAM" id="Phobius"/>
    </source>
</evidence>
<gene>
    <name evidence="2" type="ordered locus">TC41_0008</name>
</gene>
<accession>F8IHM3</accession>
<keyword evidence="1" id="KW-0472">Membrane</keyword>
<dbReference type="Proteomes" id="UP000000292">
    <property type="component" value="Chromosome"/>
</dbReference>
<dbReference type="STRING" id="1048834.TC41_0008"/>
<organism evidence="2 3">
    <name type="scientific">Alicyclobacillus acidocaldarius (strain Tc-4-1)</name>
    <name type="common">Bacillus acidocaldarius</name>
    <dbReference type="NCBI Taxonomy" id="1048834"/>
    <lineage>
        <taxon>Bacteria</taxon>
        <taxon>Bacillati</taxon>
        <taxon>Bacillota</taxon>
        <taxon>Bacilli</taxon>
        <taxon>Bacillales</taxon>
        <taxon>Alicyclobacillaceae</taxon>
        <taxon>Alicyclobacillus</taxon>
    </lineage>
</organism>
<proteinExistence type="predicted"/>
<dbReference type="EMBL" id="CP002902">
    <property type="protein sequence ID" value="AEJ41990.1"/>
    <property type="molecule type" value="Genomic_DNA"/>
</dbReference>
<dbReference type="HOGENOM" id="CLU_3339194_0_0_9"/>
<sequence>MSVQNAFWDFLVHTSAMFLAFATFVGLCFIVVNAIVKEK</sequence>
<evidence type="ECO:0000313" key="3">
    <source>
        <dbReference type="Proteomes" id="UP000000292"/>
    </source>
</evidence>